<feature type="compositionally biased region" description="Basic residues" evidence="1">
    <location>
        <begin position="236"/>
        <end position="247"/>
    </location>
</feature>
<protein>
    <submittedName>
        <fullName evidence="2">Uncharacterized protein</fullName>
    </submittedName>
</protein>
<dbReference type="AlphaFoldDB" id="A0A6C0E083"/>
<feature type="compositionally biased region" description="Basic and acidic residues" evidence="1">
    <location>
        <begin position="224"/>
        <end position="235"/>
    </location>
</feature>
<name>A0A6C0E083_9ZZZZ</name>
<accession>A0A6C0E083</accession>
<evidence type="ECO:0000313" key="2">
    <source>
        <dbReference type="EMBL" id="QHT22020.1"/>
    </source>
</evidence>
<dbReference type="EMBL" id="MN739700">
    <property type="protein sequence ID" value="QHT22020.1"/>
    <property type="molecule type" value="Genomic_DNA"/>
</dbReference>
<feature type="region of interest" description="Disordered" evidence="1">
    <location>
        <begin position="180"/>
        <end position="247"/>
    </location>
</feature>
<proteinExistence type="predicted"/>
<reference evidence="2" key="1">
    <citation type="journal article" date="2020" name="Nature">
        <title>Giant virus diversity and host interactions through global metagenomics.</title>
        <authorList>
            <person name="Schulz F."/>
            <person name="Roux S."/>
            <person name="Paez-Espino D."/>
            <person name="Jungbluth S."/>
            <person name="Walsh D.A."/>
            <person name="Denef V.J."/>
            <person name="McMahon K.D."/>
            <person name="Konstantinidis K.T."/>
            <person name="Eloe-Fadrosh E.A."/>
            <person name="Kyrpides N.C."/>
            <person name="Woyke T."/>
        </authorList>
    </citation>
    <scope>NUCLEOTIDE SEQUENCE</scope>
    <source>
        <strain evidence="2">GVMAG-M-3300023179-103</strain>
    </source>
</reference>
<organism evidence="2">
    <name type="scientific">viral metagenome</name>
    <dbReference type="NCBI Taxonomy" id="1070528"/>
    <lineage>
        <taxon>unclassified sequences</taxon>
        <taxon>metagenomes</taxon>
        <taxon>organismal metagenomes</taxon>
    </lineage>
</organism>
<evidence type="ECO:0000256" key="1">
    <source>
        <dbReference type="SAM" id="MobiDB-lite"/>
    </source>
</evidence>
<feature type="compositionally biased region" description="Basic and acidic residues" evidence="1">
    <location>
        <begin position="185"/>
        <end position="215"/>
    </location>
</feature>
<sequence>MNAMNRIILSNKELAKNFLGLCFQKIGLIIKCETQPEKTYDMIKYIECKISDIGKNTDMIVKEITKLNKKEKIMILCDDEYKEKLLLFLLCKKLDNITLDEFTKAMSDRLSFDDIDLLTVDEYELCGNSSNQKNNNLEEYYNDYEKYEDVYENQYFEEKTKKEIKEKKTRVIKEEKIKEKKTRITKKEKDEISDSSSKEKKIKKEKDEISDSSSKEKKKRMTKKEKEEYDNEGVRKPIKQKIMKLLD</sequence>